<gene>
    <name evidence="3" type="ORF">A2042_09365</name>
</gene>
<dbReference type="SUPFAM" id="SSF49503">
    <property type="entry name" value="Cupredoxins"/>
    <property type="match status" value="1"/>
</dbReference>
<comment type="caution">
    <text evidence="3">The sequence shown here is derived from an EMBL/GenBank/DDBJ whole genome shotgun (WGS) entry which is preliminary data.</text>
</comment>
<dbReference type="AlphaFoldDB" id="A0A1F7RN25"/>
<accession>A0A1F7RN25</accession>
<reference evidence="3 4" key="1">
    <citation type="journal article" date="2016" name="Nat. Commun.">
        <title>Thousands of microbial genomes shed light on interconnected biogeochemical processes in an aquifer system.</title>
        <authorList>
            <person name="Anantharaman K."/>
            <person name="Brown C.T."/>
            <person name="Hug L.A."/>
            <person name="Sharon I."/>
            <person name="Castelle C.J."/>
            <person name="Probst A.J."/>
            <person name="Thomas B.C."/>
            <person name="Singh A."/>
            <person name="Wilkins M.J."/>
            <person name="Karaoz U."/>
            <person name="Brodie E.L."/>
            <person name="Williams K.H."/>
            <person name="Hubbard S.S."/>
            <person name="Banfield J.F."/>
        </authorList>
    </citation>
    <scope>NUCLEOTIDE SEQUENCE [LARGE SCALE GENOMIC DNA]</scope>
</reference>
<dbReference type="Gene3D" id="2.60.40.1120">
    <property type="entry name" value="Carboxypeptidase-like, regulatory domain"/>
    <property type="match status" value="1"/>
</dbReference>
<sequence>MNKVKVFSIINIIIAFLFFGVLISRSYQEIDVANGGAITGDVKFIGKPEALPPLKVTKDNNVCGSQKPSEELIVSKSGGVKNTVITIEKIEKGKKIPKEEASITNQNCQYIPHVQAMVAGNFLNIINSDPILHNTHGYLNQTETTFNLALPIKDQKIKKKIKKIGIMNITCDAGHTWMSAYIAVTENPYYAVTGDNGTFEIADIPAGKYQLKAWHEKLGTQVAEVTVTEKGKAKVVFDKLKK</sequence>
<keyword evidence="1" id="KW-0472">Membrane</keyword>
<dbReference type="InterPro" id="IPR029413">
    <property type="entry name" value="RG-lyase_II"/>
</dbReference>
<feature type="domain" description="Rhamnogalacturonan lyase" evidence="2">
    <location>
        <begin position="180"/>
        <end position="233"/>
    </location>
</feature>
<evidence type="ECO:0000256" key="1">
    <source>
        <dbReference type="SAM" id="Phobius"/>
    </source>
</evidence>
<dbReference type="Pfam" id="PF14686">
    <property type="entry name" value="fn3_3"/>
    <property type="match status" value="1"/>
</dbReference>
<name>A0A1F7RN25_9BACT</name>
<evidence type="ECO:0000313" key="4">
    <source>
        <dbReference type="Proteomes" id="UP000178526"/>
    </source>
</evidence>
<dbReference type="InterPro" id="IPR008969">
    <property type="entry name" value="CarboxyPept-like_regulatory"/>
</dbReference>
<feature type="transmembrane region" description="Helical" evidence="1">
    <location>
        <begin position="6"/>
        <end position="23"/>
    </location>
</feature>
<dbReference type="InterPro" id="IPR008972">
    <property type="entry name" value="Cupredoxin"/>
</dbReference>
<dbReference type="EMBL" id="MGDB01000038">
    <property type="protein sequence ID" value="OGL42568.1"/>
    <property type="molecule type" value="Genomic_DNA"/>
</dbReference>
<keyword evidence="1" id="KW-1133">Transmembrane helix</keyword>
<evidence type="ECO:0000259" key="2">
    <source>
        <dbReference type="Pfam" id="PF14686"/>
    </source>
</evidence>
<dbReference type="SUPFAM" id="SSF49464">
    <property type="entry name" value="Carboxypeptidase regulatory domain-like"/>
    <property type="match status" value="1"/>
</dbReference>
<organism evidence="3 4">
    <name type="scientific">Candidatus Schekmanbacteria bacterium GWA2_38_11</name>
    <dbReference type="NCBI Taxonomy" id="1817876"/>
    <lineage>
        <taxon>Bacteria</taxon>
        <taxon>Candidatus Schekmaniibacteriota</taxon>
    </lineage>
</organism>
<proteinExistence type="predicted"/>
<dbReference type="Proteomes" id="UP000178526">
    <property type="component" value="Unassembled WGS sequence"/>
</dbReference>
<evidence type="ECO:0000313" key="3">
    <source>
        <dbReference type="EMBL" id="OGL42568.1"/>
    </source>
</evidence>
<protein>
    <recommendedName>
        <fullName evidence="2">Rhamnogalacturonan lyase domain-containing protein</fullName>
    </recommendedName>
</protein>
<keyword evidence="1" id="KW-0812">Transmembrane</keyword>